<dbReference type="InterPro" id="IPR007110">
    <property type="entry name" value="Ig-like_dom"/>
</dbReference>
<dbReference type="AlphaFoldDB" id="A0A3R7MJF8"/>
<dbReference type="Proteomes" id="UP000283509">
    <property type="component" value="Unassembled WGS sequence"/>
</dbReference>
<sequence>MYLEVSQRYSPHTRQDPTQHTSKQQIRHWAHNKLYTTETHYTPGSHGVVILSSACLILCLRRAGFTLEQGIPHFNTKPYFLPPVATNVTALEGQSAYLHCRVASSGTRRVVGPLLDVRPDLRVSTKAFIEMQTGEMGGCEFSQARDSGAYQCQVNTDPRISMLFHLTVTEAATLMDGSNQRYVRAGSDIQLSCRTSVASQPPGLLYWYRDAEILNTGGRVDIATELENETKSRLLIKGARVSDSGNYTCWPTKFLPASVMVHVIP</sequence>
<evidence type="ECO:0000313" key="3">
    <source>
        <dbReference type="EMBL" id="ROT84318.1"/>
    </source>
</evidence>
<comment type="caution">
    <text evidence="3">The sequence shown here is derived from an EMBL/GenBank/DDBJ whole genome shotgun (WGS) entry which is preliminary data.</text>
</comment>
<feature type="non-terminal residue" evidence="3">
    <location>
        <position position="265"/>
    </location>
</feature>
<dbReference type="SMART" id="SM00409">
    <property type="entry name" value="IG"/>
    <property type="match status" value="2"/>
</dbReference>
<dbReference type="Pfam" id="PF13927">
    <property type="entry name" value="Ig_3"/>
    <property type="match status" value="1"/>
</dbReference>
<protein>
    <submittedName>
        <fullName evidence="3">Putative limbic system-associated membrane protein-like</fullName>
    </submittedName>
</protein>
<evidence type="ECO:0000256" key="1">
    <source>
        <dbReference type="SAM" id="MobiDB-lite"/>
    </source>
</evidence>
<reference evidence="3 4" key="2">
    <citation type="submission" date="2019-01" db="EMBL/GenBank/DDBJ databases">
        <title>The decoding of complex shrimp genome reveals the adaptation for benthos swimmer, frequently molting mechanism and breeding impact on genome.</title>
        <authorList>
            <person name="Sun Y."/>
            <person name="Gao Y."/>
            <person name="Yu Y."/>
        </authorList>
    </citation>
    <scope>NUCLEOTIDE SEQUENCE [LARGE SCALE GENOMIC DNA]</scope>
    <source>
        <tissue evidence="3">Muscle</tissue>
    </source>
</reference>
<reference evidence="3 4" key="1">
    <citation type="submission" date="2018-04" db="EMBL/GenBank/DDBJ databases">
        <authorList>
            <person name="Zhang X."/>
            <person name="Yuan J."/>
            <person name="Li F."/>
            <person name="Xiang J."/>
        </authorList>
    </citation>
    <scope>NUCLEOTIDE SEQUENCE [LARGE SCALE GENOMIC DNA]</scope>
    <source>
        <tissue evidence="3">Muscle</tissue>
    </source>
</reference>
<dbReference type="InterPro" id="IPR013783">
    <property type="entry name" value="Ig-like_fold"/>
</dbReference>
<accession>A0A3R7MJF8</accession>
<name>A0A3R7MJF8_PENVA</name>
<evidence type="ECO:0000313" key="4">
    <source>
        <dbReference type="Proteomes" id="UP000283509"/>
    </source>
</evidence>
<dbReference type="PANTHER" id="PTHR23279:SF41">
    <property type="entry name" value="DEFECTIVE PROBOSCIS EXTENSION RESPONSE 4-RELATED"/>
    <property type="match status" value="1"/>
</dbReference>
<evidence type="ECO:0000259" key="2">
    <source>
        <dbReference type="PROSITE" id="PS50835"/>
    </source>
</evidence>
<organism evidence="3 4">
    <name type="scientific">Penaeus vannamei</name>
    <name type="common">Whiteleg shrimp</name>
    <name type="synonym">Litopenaeus vannamei</name>
    <dbReference type="NCBI Taxonomy" id="6689"/>
    <lineage>
        <taxon>Eukaryota</taxon>
        <taxon>Metazoa</taxon>
        <taxon>Ecdysozoa</taxon>
        <taxon>Arthropoda</taxon>
        <taxon>Crustacea</taxon>
        <taxon>Multicrustacea</taxon>
        <taxon>Malacostraca</taxon>
        <taxon>Eumalacostraca</taxon>
        <taxon>Eucarida</taxon>
        <taxon>Decapoda</taxon>
        <taxon>Dendrobranchiata</taxon>
        <taxon>Penaeoidea</taxon>
        <taxon>Penaeidae</taxon>
        <taxon>Penaeus</taxon>
    </lineage>
</organism>
<dbReference type="OrthoDB" id="190835at2759"/>
<dbReference type="InterPro" id="IPR003599">
    <property type="entry name" value="Ig_sub"/>
</dbReference>
<dbReference type="CDD" id="cd00096">
    <property type="entry name" value="Ig"/>
    <property type="match status" value="1"/>
</dbReference>
<dbReference type="PANTHER" id="PTHR23279">
    <property type="entry name" value="DEFECTIVE PROBOSCIS EXTENSION RESPONSE DPR -RELATED"/>
    <property type="match status" value="1"/>
</dbReference>
<dbReference type="PROSITE" id="PS50835">
    <property type="entry name" value="IG_LIKE"/>
    <property type="match status" value="1"/>
</dbReference>
<dbReference type="Gene3D" id="2.60.40.10">
    <property type="entry name" value="Immunoglobulins"/>
    <property type="match status" value="2"/>
</dbReference>
<feature type="region of interest" description="Disordered" evidence="1">
    <location>
        <begin position="1"/>
        <end position="24"/>
    </location>
</feature>
<dbReference type="InterPro" id="IPR036179">
    <property type="entry name" value="Ig-like_dom_sf"/>
</dbReference>
<dbReference type="SUPFAM" id="SSF48726">
    <property type="entry name" value="Immunoglobulin"/>
    <property type="match status" value="1"/>
</dbReference>
<dbReference type="InterPro" id="IPR037448">
    <property type="entry name" value="Zig-8"/>
</dbReference>
<keyword evidence="4" id="KW-1185">Reference proteome</keyword>
<dbReference type="EMBL" id="QCYY01000561">
    <property type="protein sequence ID" value="ROT84318.1"/>
    <property type="molecule type" value="Genomic_DNA"/>
</dbReference>
<proteinExistence type="predicted"/>
<feature type="domain" description="Ig-like" evidence="2">
    <location>
        <begin position="158"/>
        <end position="249"/>
    </location>
</feature>
<dbReference type="GO" id="GO:0050808">
    <property type="term" value="P:synapse organization"/>
    <property type="evidence" value="ECO:0007669"/>
    <property type="project" value="TreeGrafter"/>
</dbReference>
<gene>
    <name evidence="3" type="ORF">C7M84_022480</name>
</gene>
<feature type="compositionally biased region" description="Polar residues" evidence="1">
    <location>
        <begin position="7"/>
        <end position="24"/>
    </location>
</feature>
<dbReference type="GO" id="GO:0032589">
    <property type="term" value="C:neuron projection membrane"/>
    <property type="evidence" value="ECO:0007669"/>
    <property type="project" value="TreeGrafter"/>
</dbReference>